<feature type="compositionally biased region" description="Gly residues" evidence="1">
    <location>
        <begin position="485"/>
        <end position="514"/>
    </location>
</feature>
<feature type="compositionally biased region" description="Low complexity" evidence="1">
    <location>
        <begin position="464"/>
        <end position="476"/>
    </location>
</feature>
<evidence type="ECO:0000256" key="1">
    <source>
        <dbReference type="SAM" id="MobiDB-lite"/>
    </source>
</evidence>
<evidence type="ECO:0000313" key="3">
    <source>
        <dbReference type="Proteomes" id="UP001189429"/>
    </source>
</evidence>
<dbReference type="Proteomes" id="UP001189429">
    <property type="component" value="Unassembled WGS sequence"/>
</dbReference>
<feature type="compositionally biased region" description="Acidic residues" evidence="1">
    <location>
        <begin position="79"/>
        <end position="89"/>
    </location>
</feature>
<name>A0ABN9REL0_9DINO</name>
<protein>
    <submittedName>
        <fullName evidence="2">Uncharacterized protein</fullName>
    </submittedName>
</protein>
<feature type="region of interest" description="Disordered" evidence="1">
    <location>
        <begin position="1"/>
        <end position="89"/>
    </location>
</feature>
<feature type="region of interest" description="Disordered" evidence="1">
    <location>
        <begin position="334"/>
        <end position="396"/>
    </location>
</feature>
<evidence type="ECO:0000313" key="2">
    <source>
        <dbReference type="EMBL" id="CAK0817450.1"/>
    </source>
</evidence>
<dbReference type="EMBL" id="CAUYUJ010006469">
    <property type="protein sequence ID" value="CAK0817450.1"/>
    <property type="molecule type" value="Genomic_DNA"/>
</dbReference>
<proteinExistence type="predicted"/>
<feature type="compositionally biased region" description="Low complexity" evidence="1">
    <location>
        <begin position="436"/>
        <end position="453"/>
    </location>
</feature>
<organism evidence="2 3">
    <name type="scientific">Prorocentrum cordatum</name>
    <dbReference type="NCBI Taxonomy" id="2364126"/>
    <lineage>
        <taxon>Eukaryota</taxon>
        <taxon>Sar</taxon>
        <taxon>Alveolata</taxon>
        <taxon>Dinophyceae</taxon>
        <taxon>Prorocentrales</taxon>
        <taxon>Prorocentraceae</taxon>
        <taxon>Prorocentrum</taxon>
    </lineage>
</organism>
<feature type="region of interest" description="Disordered" evidence="1">
    <location>
        <begin position="244"/>
        <end position="266"/>
    </location>
</feature>
<sequence>MAPPVPRRSPLGPATRVARGAAPAAPAPDAAWATAPEGVAAAATEEPAGAAPPAPTEPTSTEDAPDGGGGSEQPGGDAEPPEADGDELEAMLEDGQKWTIFEDVDDEVQYLRRRADVLQKGLVASRAEVRKLHAAGAALQDAYEGLQAELRQVVGDAAYWQALSEAYAEDLAAMRGAPAPAAGAECPPAASAQDAAPSPATAAAEPAAAPEPASAQGAAAAPAEVAVPPELAAPMVASSSLEAAGAAAHARQEGPGAADDRSRREALRAAAAEAAAHVEASRWRRLAEQRGQELVLMRTVGCASASPTGRAAYPSAGATLQDFASASCTSSSTSLPSAGLASGEGASADQLARTPPRCHPLDLGAVLGGSPPGSVRSAKAPSSAGRSSTVLGLHPGPSSAALCGSASARSLRSERSSRSPCPDVSVGGVKRALFQPASRSGSGPRRFGPGSAPKRCPGLGAPMRRVSSSGSRASLGGARGDGRAELGGGGRTSLGGAGGPRLSVGGGAPTHGQL</sequence>
<keyword evidence="3" id="KW-1185">Reference proteome</keyword>
<feature type="region of interest" description="Disordered" evidence="1">
    <location>
        <begin position="178"/>
        <end position="216"/>
    </location>
</feature>
<accession>A0ABN9REL0</accession>
<feature type="compositionally biased region" description="Low complexity" evidence="1">
    <location>
        <begin position="334"/>
        <end position="348"/>
    </location>
</feature>
<feature type="region of interest" description="Disordered" evidence="1">
    <location>
        <begin position="433"/>
        <end position="514"/>
    </location>
</feature>
<feature type="compositionally biased region" description="Low complexity" evidence="1">
    <location>
        <begin position="12"/>
        <end position="49"/>
    </location>
</feature>
<reference evidence="2" key="1">
    <citation type="submission" date="2023-10" db="EMBL/GenBank/DDBJ databases">
        <authorList>
            <person name="Chen Y."/>
            <person name="Shah S."/>
            <person name="Dougan E. K."/>
            <person name="Thang M."/>
            <person name="Chan C."/>
        </authorList>
    </citation>
    <scope>NUCLEOTIDE SEQUENCE [LARGE SCALE GENOMIC DNA]</scope>
</reference>
<comment type="caution">
    <text evidence="2">The sequence shown here is derived from an EMBL/GenBank/DDBJ whole genome shotgun (WGS) entry which is preliminary data.</text>
</comment>
<gene>
    <name evidence="2" type="ORF">PCOR1329_LOCUS20075</name>
</gene>